<sequence>MMAPARSQLTAAICCQPMPGRLAADSGSVSLIPDVFEDFLSPVTAAQSLVHIVCKKRKGVLQRAMAFVVTLLTSPACSPRQKDGALHLVGTVATLLLKRRMYKDQMEAMLVAHVYPEFGSPEGFLRARACWVLHYFCEMPFRTEANLLRAVELLTHCLLHDSELPVRVEAAIALQACLTCQDKAIAIQIRLPVNASFFRAVSLLLEYCSWREYSKSKRTVLLSPEHLTLCGIRAELAGELTLSLKAE</sequence>
<comment type="caution">
    <text evidence="4">The sequence shown here is derived from an EMBL/GenBank/DDBJ whole genome shotgun (WGS) entry which is preliminary data.</text>
</comment>
<dbReference type="Proteomes" id="UP000821866">
    <property type="component" value="Unassembled WGS sequence"/>
</dbReference>
<gene>
    <name evidence="4" type="ORF">HPB51_020388</name>
</gene>
<evidence type="ECO:0000313" key="5">
    <source>
        <dbReference type="Proteomes" id="UP000821866"/>
    </source>
</evidence>
<dbReference type="PANTHER" id="PTHR10997:SF18">
    <property type="entry name" value="D-IMPORTIN 7_RANBP7"/>
    <property type="match status" value="1"/>
</dbReference>
<dbReference type="SUPFAM" id="SSF48371">
    <property type="entry name" value="ARM repeat"/>
    <property type="match status" value="1"/>
</dbReference>
<comment type="subcellular location">
    <subcellularLocation>
        <location evidence="1">Cytoplasm</location>
    </subcellularLocation>
</comment>
<dbReference type="PANTHER" id="PTHR10997">
    <property type="entry name" value="IMPORTIN-7, 8, 11"/>
    <property type="match status" value="1"/>
</dbReference>
<reference evidence="4" key="1">
    <citation type="journal article" date="2020" name="Cell">
        <title>Large-Scale Comparative Analyses of Tick Genomes Elucidate Their Genetic Diversity and Vector Capacities.</title>
        <authorList>
            <consortium name="Tick Genome and Microbiome Consortium (TIGMIC)"/>
            <person name="Jia N."/>
            <person name="Wang J."/>
            <person name="Shi W."/>
            <person name="Du L."/>
            <person name="Sun Y."/>
            <person name="Zhan W."/>
            <person name="Jiang J.F."/>
            <person name="Wang Q."/>
            <person name="Zhang B."/>
            <person name="Ji P."/>
            <person name="Bell-Sakyi L."/>
            <person name="Cui X.M."/>
            <person name="Yuan T.T."/>
            <person name="Jiang B.G."/>
            <person name="Yang W.F."/>
            <person name="Lam T.T."/>
            <person name="Chang Q.C."/>
            <person name="Ding S.J."/>
            <person name="Wang X.J."/>
            <person name="Zhu J.G."/>
            <person name="Ruan X.D."/>
            <person name="Zhao L."/>
            <person name="Wei J.T."/>
            <person name="Ye R.Z."/>
            <person name="Que T.C."/>
            <person name="Du C.H."/>
            <person name="Zhou Y.H."/>
            <person name="Cheng J.X."/>
            <person name="Dai P.F."/>
            <person name="Guo W.B."/>
            <person name="Han X.H."/>
            <person name="Huang E.J."/>
            <person name="Li L.F."/>
            <person name="Wei W."/>
            <person name="Gao Y.C."/>
            <person name="Liu J.Z."/>
            <person name="Shao H.Z."/>
            <person name="Wang X."/>
            <person name="Wang C.C."/>
            <person name="Yang T.C."/>
            <person name="Huo Q.B."/>
            <person name="Li W."/>
            <person name="Chen H.Y."/>
            <person name="Chen S.E."/>
            <person name="Zhou L.G."/>
            <person name="Ni X.B."/>
            <person name="Tian J.H."/>
            <person name="Sheng Y."/>
            <person name="Liu T."/>
            <person name="Pan Y.S."/>
            <person name="Xia L.Y."/>
            <person name="Li J."/>
            <person name="Zhao F."/>
            <person name="Cao W.C."/>
        </authorList>
    </citation>
    <scope>NUCLEOTIDE SEQUENCE</scope>
    <source>
        <strain evidence="4">Rmic-2018</strain>
    </source>
</reference>
<dbReference type="VEuPathDB" id="VectorBase:LOC119169136"/>
<proteinExistence type="predicted"/>
<keyword evidence="3" id="KW-0813">Transport</keyword>
<accession>A0A9J6DWE6</accession>
<keyword evidence="3" id="KW-0653">Protein transport</keyword>
<organism evidence="4 5">
    <name type="scientific">Rhipicephalus microplus</name>
    <name type="common">Cattle tick</name>
    <name type="synonym">Boophilus microplus</name>
    <dbReference type="NCBI Taxonomy" id="6941"/>
    <lineage>
        <taxon>Eukaryota</taxon>
        <taxon>Metazoa</taxon>
        <taxon>Ecdysozoa</taxon>
        <taxon>Arthropoda</taxon>
        <taxon>Chelicerata</taxon>
        <taxon>Arachnida</taxon>
        <taxon>Acari</taxon>
        <taxon>Parasitiformes</taxon>
        <taxon>Ixodida</taxon>
        <taxon>Ixodoidea</taxon>
        <taxon>Ixodidae</taxon>
        <taxon>Rhipicephalinae</taxon>
        <taxon>Rhipicephalus</taxon>
        <taxon>Boophilus</taxon>
    </lineage>
</organism>
<dbReference type="GO" id="GO:0005635">
    <property type="term" value="C:nuclear envelope"/>
    <property type="evidence" value="ECO:0007669"/>
    <property type="project" value="TreeGrafter"/>
</dbReference>
<dbReference type="InterPro" id="IPR016024">
    <property type="entry name" value="ARM-type_fold"/>
</dbReference>
<evidence type="ECO:0000256" key="1">
    <source>
        <dbReference type="ARBA" id="ARBA00004496"/>
    </source>
</evidence>
<evidence type="ECO:0000256" key="3">
    <source>
        <dbReference type="ARBA" id="ARBA00022927"/>
    </source>
</evidence>
<evidence type="ECO:0000256" key="2">
    <source>
        <dbReference type="ARBA" id="ARBA00022490"/>
    </source>
</evidence>
<keyword evidence="5" id="KW-1185">Reference proteome</keyword>
<dbReference type="AlphaFoldDB" id="A0A9J6DWE6"/>
<evidence type="ECO:0000313" key="4">
    <source>
        <dbReference type="EMBL" id="KAH8026404.1"/>
    </source>
</evidence>
<name>A0A9J6DWE6_RHIMP</name>
<dbReference type="Gene3D" id="1.25.10.10">
    <property type="entry name" value="Leucine-rich Repeat Variant"/>
    <property type="match status" value="1"/>
</dbReference>
<dbReference type="GO" id="GO:0005829">
    <property type="term" value="C:cytosol"/>
    <property type="evidence" value="ECO:0007669"/>
    <property type="project" value="TreeGrafter"/>
</dbReference>
<dbReference type="GO" id="GO:0006606">
    <property type="term" value="P:protein import into nucleus"/>
    <property type="evidence" value="ECO:0007669"/>
    <property type="project" value="TreeGrafter"/>
</dbReference>
<reference evidence="4" key="2">
    <citation type="submission" date="2021-09" db="EMBL/GenBank/DDBJ databases">
        <authorList>
            <person name="Jia N."/>
            <person name="Wang J."/>
            <person name="Shi W."/>
            <person name="Du L."/>
            <person name="Sun Y."/>
            <person name="Zhan W."/>
            <person name="Jiang J."/>
            <person name="Wang Q."/>
            <person name="Zhang B."/>
            <person name="Ji P."/>
            <person name="Sakyi L.B."/>
            <person name="Cui X."/>
            <person name="Yuan T."/>
            <person name="Jiang B."/>
            <person name="Yang W."/>
            <person name="Lam T.T.-Y."/>
            <person name="Chang Q."/>
            <person name="Ding S."/>
            <person name="Wang X."/>
            <person name="Zhu J."/>
            <person name="Ruan X."/>
            <person name="Zhao L."/>
            <person name="Wei J."/>
            <person name="Que T."/>
            <person name="Du C."/>
            <person name="Cheng J."/>
            <person name="Dai P."/>
            <person name="Han X."/>
            <person name="Huang E."/>
            <person name="Gao Y."/>
            <person name="Liu J."/>
            <person name="Shao H."/>
            <person name="Ye R."/>
            <person name="Li L."/>
            <person name="Wei W."/>
            <person name="Wang X."/>
            <person name="Wang C."/>
            <person name="Huo Q."/>
            <person name="Li W."/>
            <person name="Guo W."/>
            <person name="Chen H."/>
            <person name="Chen S."/>
            <person name="Zhou L."/>
            <person name="Zhou L."/>
            <person name="Ni X."/>
            <person name="Tian J."/>
            <person name="Zhou Y."/>
            <person name="Sheng Y."/>
            <person name="Liu T."/>
            <person name="Pan Y."/>
            <person name="Xia L."/>
            <person name="Li J."/>
            <person name="Zhao F."/>
            <person name="Cao W."/>
        </authorList>
    </citation>
    <scope>NUCLEOTIDE SEQUENCE</scope>
    <source>
        <strain evidence="4">Rmic-2018</strain>
        <tissue evidence="4">Larvae</tissue>
    </source>
</reference>
<dbReference type="InterPro" id="IPR011989">
    <property type="entry name" value="ARM-like"/>
</dbReference>
<dbReference type="EMBL" id="JABSTU010000007">
    <property type="protein sequence ID" value="KAH8026404.1"/>
    <property type="molecule type" value="Genomic_DNA"/>
</dbReference>
<keyword evidence="2" id="KW-0963">Cytoplasm</keyword>
<protein>
    <submittedName>
        <fullName evidence="4">Uncharacterized protein</fullName>
    </submittedName>
</protein>